<gene>
    <name evidence="1" type="ORF">SARC_02244</name>
</gene>
<name>A0A0L0G9A1_9EUKA</name>
<organism evidence="1 2">
    <name type="scientific">Sphaeroforma arctica JP610</name>
    <dbReference type="NCBI Taxonomy" id="667725"/>
    <lineage>
        <taxon>Eukaryota</taxon>
        <taxon>Ichthyosporea</taxon>
        <taxon>Ichthyophonida</taxon>
        <taxon>Sphaeroforma</taxon>
    </lineage>
</organism>
<keyword evidence="2" id="KW-1185">Reference proteome</keyword>
<dbReference type="RefSeq" id="XP_014159489.1">
    <property type="nucleotide sequence ID" value="XM_014304014.1"/>
</dbReference>
<proteinExistence type="predicted"/>
<dbReference type="EMBL" id="KQ241694">
    <property type="protein sequence ID" value="KNC85587.1"/>
    <property type="molecule type" value="Genomic_DNA"/>
</dbReference>
<accession>A0A0L0G9A1</accession>
<evidence type="ECO:0000313" key="1">
    <source>
        <dbReference type="EMBL" id="KNC85587.1"/>
    </source>
</evidence>
<sequence>MEEMFRTVHPGLARRFQMEHAFHFPDYDDLALTKILTKAANESANIAHNTVTNAHSGAVQNMLSTAVLCMQKWLTRERTEALAATVDFGPRPKLSGDMLLLEDFNLEEEEGPDELFLTSLFR</sequence>
<dbReference type="OrthoDB" id="2423195at2759"/>
<dbReference type="GeneID" id="25902748"/>
<protein>
    <submittedName>
        <fullName evidence="1">Uncharacterized protein</fullName>
    </submittedName>
</protein>
<evidence type="ECO:0000313" key="2">
    <source>
        <dbReference type="Proteomes" id="UP000054560"/>
    </source>
</evidence>
<reference evidence="1 2" key="1">
    <citation type="submission" date="2011-02" db="EMBL/GenBank/DDBJ databases">
        <title>The Genome Sequence of Sphaeroforma arctica JP610.</title>
        <authorList>
            <consortium name="The Broad Institute Genome Sequencing Platform"/>
            <person name="Russ C."/>
            <person name="Cuomo C."/>
            <person name="Young S.K."/>
            <person name="Zeng Q."/>
            <person name="Gargeya S."/>
            <person name="Alvarado L."/>
            <person name="Berlin A."/>
            <person name="Chapman S.B."/>
            <person name="Chen Z."/>
            <person name="Freedman E."/>
            <person name="Gellesch M."/>
            <person name="Goldberg J."/>
            <person name="Griggs A."/>
            <person name="Gujja S."/>
            <person name="Heilman E."/>
            <person name="Heiman D."/>
            <person name="Howarth C."/>
            <person name="Mehta T."/>
            <person name="Neiman D."/>
            <person name="Pearson M."/>
            <person name="Roberts A."/>
            <person name="Saif S."/>
            <person name="Shea T."/>
            <person name="Shenoy N."/>
            <person name="Sisk P."/>
            <person name="Stolte C."/>
            <person name="Sykes S."/>
            <person name="White J."/>
            <person name="Yandava C."/>
            <person name="Burger G."/>
            <person name="Gray M.W."/>
            <person name="Holland P.W.H."/>
            <person name="King N."/>
            <person name="Lang F.B.F."/>
            <person name="Roger A.J."/>
            <person name="Ruiz-Trillo I."/>
            <person name="Haas B."/>
            <person name="Nusbaum C."/>
            <person name="Birren B."/>
        </authorList>
    </citation>
    <scope>NUCLEOTIDE SEQUENCE [LARGE SCALE GENOMIC DNA]</scope>
    <source>
        <strain evidence="1 2">JP610</strain>
    </source>
</reference>
<dbReference type="Proteomes" id="UP000054560">
    <property type="component" value="Unassembled WGS sequence"/>
</dbReference>
<dbReference type="AlphaFoldDB" id="A0A0L0G9A1"/>